<comment type="caution">
    <text evidence="2">The sequence shown here is derived from an EMBL/GenBank/DDBJ whole genome shotgun (WGS) entry which is preliminary data.</text>
</comment>
<organism evidence="2 3">
    <name type="scientific">Campylobacter upsaliensis JV21</name>
    <dbReference type="NCBI Taxonomy" id="888826"/>
    <lineage>
        <taxon>Bacteria</taxon>
        <taxon>Pseudomonadati</taxon>
        <taxon>Campylobacterota</taxon>
        <taxon>Epsilonproteobacteria</taxon>
        <taxon>Campylobacterales</taxon>
        <taxon>Campylobacteraceae</taxon>
        <taxon>Campylobacter</taxon>
    </lineage>
</organism>
<protein>
    <recommendedName>
        <fullName evidence="1">Flagellar protein FlgJ N-terminal domain-containing protein</fullName>
    </recommendedName>
</protein>
<name>A0A828QT62_CAMUP</name>
<gene>
    <name evidence="2" type="ORF">HMPREF9400_1396</name>
</gene>
<feature type="domain" description="Flagellar protein FlgJ N-terminal" evidence="1">
    <location>
        <begin position="80"/>
        <end position="115"/>
    </location>
</feature>
<dbReference type="EMBL" id="AEPU01000031">
    <property type="protein sequence ID" value="EFU71172.1"/>
    <property type="molecule type" value="Genomic_DNA"/>
</dbReference>
<reference evidence="2 3" key="1">
    <citation type="submission" date="2010-12" db="EMBL/GenBank/DDBJ databases">
        <authorList>
            <person name="Muzny D."/>
            <person name="Qin X."/>
            <person name="Buhay C."/>
            <person name="Dugan-Rocha S."/>
            <person name="Ding Y."/>
            <person name="Chen G."/>
            <person name="Hawes A."/>
            <person name="Holder M."/>
            <person name="Jhangiani S."/>
            <person name="Johnson A."/>
            <person name="Khan Z."/>
            <person name="Li Z."/>
            <person name="Liu W."/>
            <person name="Liu X."/>
            <person name="Perez L."/>
            <person name="Shen H."/>
            <person name="Wang Q."/>
            <person name="Watt J."/>
            <person name="Xi L."/>
            <person name="Xin Y."/>
            <person name="Zhou J."/>
            <person name="Deng J."/>
            <person name="Jiang H."/>
            <person name="Liu Y."/>
            <person name="Qu J."/>
            <person name="Song X.-Z."/>
            <person name="Zhang L."/>
            <person name="Villasana D."/>
            <person name="Johnson A."/>
            <person name="Liu J."/>
            <person name="Liyanage D."/>
            <person name="Lorensuhewa L."/>
            <person name="Robinson T."/>
            <person name="Song A."/>
            <person name="Song B.-B."/>
            <person name="Dinh H."/>
            <person name="Thornton R."/>
            <person name="Coyle M."/>
            <person name="Francisco L."/>
            <person name="Jackson L."/>
            <person name="Javaid M."/>
            <person name="Korchina V."/>
            <person name="Kovar C."/>
            <person name="Mata R."/>
            <person name="Mathew T."/>
            <person name="Ngo R."/>
            <person name="Nguyen L."/>
            <person name="Nguyen N."/>
            <person name="Okwuonu G."/>
            <person name="Ongeri F."/>
            <person name="Pham C."/>
            <person name="Simmons D."/>
            <person name="Wilczek-Boney K."/>
            <person name="Hale W."/>
            <person name="Jakkamsetti A."/>
            <person name="Pham P."/>
            <person name="Ruth R."/>
            <person name="San Lucas F."/>
            <person name="Warren J."/>
            <person name="Zhang J."/>
            <person name="Zhao Z."/>
            <person name="Zhou C."/>
            <person name="Zhu D."/>
            <person name="Lee S."/>
            <person name="Bess C."/>
            <person name="Blankenburg K."/>
            <person name="Forbes L."/>
            <person name="Fu Q."/>
            <person name="Gubbala S."/>
            <person name="Hirani K."/>
            <person name="Jayaseelan J.C."/>
            <person name="Lara F."/>
            <person name="Munidasa M."/>
            <person name="Palculict T."/>
            <person name="Patil S."/>
            <person name="Pu L.-L."/>
            <person name="Saada N."/>
            <person name="Tang L."/>
            <person name="Weissenberger G."/>
            <person name="Zhu Y."/>
            <person name="Hemphill L."/>
            <person name="Shang Y."/>
            <person name="Youmans B."/>
            <person name="Ayvaz T."/>
            <person name="Ross M."/>
            <person name="Santibanez J."/>
            <person name="Aqrawi P."/>
            <person name="Gross S."/>
            <person name="Joshi V."/>
            <person name="Fowler G."/>
            <person name="Nazareth L."/>
            <person name="Reid J."/>
            <person name="Worley K."/>
            <person name="Petrosino J."/>
            <person name="Highlander S."/>
            <person name="Gibbs R."/>
        </authorList>
    </citation>
    <scope>NUCLEOTIDE SEQUENCE [LARGE SCALE GENOMIC DNA]</scope>
    <source>
        <strain evidence="2 3">JV21</strain>
    </source>
</reference>
<dbReference type="Pfam" id="PF10135">
    <property type="entry name" value="Rod-binding"/>
    <property type="match status" value="1"/>
</dbReference>
<evidence type="ECO:0000313" key="3">
    <source>
        <dbReference type="Proteomes" id="UP000005813"/>
    </source>
</evidence>
<accession>A0A828QT62</accession>
<evidence type="ECO:0000313" key="2">
    <source>
        <dbReference type="EMBL" id="EFU71172.1"/>
    </source>
</evidence>
<dbReference type="Proteomes" id="UP000005813">
    <property type="component" value="Unassembled WGS sequence"/>
</dbReference>
<evidence type="ECO:0000259" key="1">
    <source>
        <dbReference type="Pfam" id="PF10135"/>
    </source>
</evidence>
<dbReference type="AlphaFoldDB" id="A0A828QT62"/>
<dbReference type="InterPro" id="IPR016511">
    <property type="entry name" value="UCP007248"/>
</dbReference>
<sequence length="122" mass="13565">MMKVDHFLSTYSMGSNVLLEKVAKGSNSQKADANFASYFKEQDNEAIAKTDEEKALKEQTDAFEAFLIKSVLDISLKNQNSLFGKDASSEIYSSMYNDTMSKALSGGMGFSKLLFDFLKERG</sequence>
<proteinExistence type="predicted"/>
<dbReference type="PIRSF" id="PIRSF007248">
    <property type="entry name" value="UCP007248"/>
    <property type="match status" value="1"/>
</dbReference>
<dbReference type="InterPro" id="IPR019301">
    <property type="entry name" value="Flagellar_prot_FlgJ_N"/>
</dbReference>